<keyword evidence="2" id="KW-1185">Reference proteome</keyword>
<reference evidence="1 2" key="1">
    <citation type="submission" date="2016-07" db="EMBL/GenBank/DDBJ databases">
        <title>Characterization of three bacteriophages infecting bacteria isolated from shrimp culture pond water.</title>
        <authorList>
            <person name="Khoa H.V."/>
        </authorList>
    </citation>
    <scope>NUCLEOTIDE SEQUENCE [LARGE SCALE GENOMIC DNA]</scope>
</reference>
<name>A0A1B4XWM5_9CAUD</name>
<proteinExistence type="predicted"/>
<protein>
    <submittedName>
        <fullName evidence="1">Uncharacterized protein</fullName>
    </submittedName>
</protein>
<accession>A0A1B4XWM5</accession>
<gene>
    <name evidence="1" type="ORF">BPT24_062</name>
</gene>
<evidence type="ECO:0000313" key="1">
    <source>
        <dbReference type="EMBL" id="BAV39185.1"/>
    </source>
</evidence>
<sequence length="237" mass="28057">MTRITKLSQLRKAEDIVLDYNKVSEVYKFIDESKNSFKYLNNIIDLQHDAKMSVFTSISGKTELFVKFELGETSYFGMRLNEDLDVIEDWYYYDSENSNKNLELKYINKISRLFNTWEKELQDIKETILSKYYNDEILEIVEKAKIINTTYIYKTKSNIERISDDYDSRSKELDMSNVSVKEIYEHLAKLSADDVRELTCSISIDKKGDCLGYLYFCFEETKKLIAEVDRVRAKYNC</sequence>
<evidence type="ECO:0000313" key="2">
    <source>
        <dbReference type="Proteomes" id="UP000224877"/>
    </source>
</evidence>
<dbReference type="EMBL" id="LC168164">
    <property type="protein sequence ID" value="BAV39185.1"/>
    <property type="molecule type" value="Genomic_DNA"/>
</dbReference>
<organism evidence="1 2">
    <name type="scientific">Tenacibaculum phage pT24</name>
    <dbReference type="NCBI Taxonomy" id="1880590"/>
    <lineage>
        <taxon>Viruses</taxon>
        <taxon>Duplodnaviria</taxon>
        <taxon>Heunggongvirae</taxon>
        <taxon>Uroviricota</taxon>
        <taxon>Caudoviricetes</taxon>
        <taxon>Kungbxnavirus</taxon>
        <taxon>Kungbxnavirus pT24</taxon>
    </lineage>
</organism>
<dbReference type="Proteomes" id="UP000224877">
    <property type="component" value="Segment"/>
</dbReference>